<dbReference type="EMBL" id="JABSTV010001245">
    <property type="protein sequence ID" value="KAH7982387.1"/>
    <property type="molecule type" value="Genomic_DNA"/>
</dbReference>
<gene>
    <name evidence="1" type="ORF">HPB52_004301</name>
</gene>
<reference evidence="1" key="2">
    <citation type="submission" date="2021-09" db="EMBL/GenBank/DDBJ databases">
        <authorList>
            <person name="Jia N."/>
            <person name="Wang J."/>
            <person name="Shi W."/>
            <person name="Du L."/>
            <person name="Sun Y."/>
            <person name="Zhan W."/>
            <person name="Jiang J."/>
            <person name="Wang Q."/>
            <person name="Zhang B."/>
            <person name="Ji P."/>
            <person name="Sakyi L.B."/>
            <person name="Cui X."/>
            <person name="Yuan T."/>
            <person name="Jiang B."/>
            <person name="Yang W."/>
            <person name="Lam T.T.-Y."/>
            <person name="Chang Q."/>
            <person name="Ding S."/>
            <person name="Wang X."/>
            <person name="Zhu J."/>
            <person name="Ruan X."/>
            <person name="Zhao L."/>
            <person name="Wei J."/>
            <person name="Que T."/>
            <person name="Du C."/>
            <person name="Cheng J."/>
            <person name="Dai P."/>
            <person name="Han X."/>
            <person name="Huang E."/>
            <person name="Gao Y."/>
            <person name="Liu J."/>
            <person name="Shao H."/>
            <person name="Ye R."/>
            <person name="Li L."/>
            <person name="Wei W."/>
            <person name="Wang X."/>
            <person name="Wang C."/>
            <person name="Huo Q."/>
            <person name="Li W."/>
            <person name="Guo W."/>
            <person name="Chen H."/>
            <person name="Chen S."/>
            <person name="Zhou L."/>
            <person name="Zhou L."/>
            <person name="Ni X."/>
            <person name="Tian J."/>
            <person name="Zhou Y."/>
            <person name="Sheng Y."/>
            <person name="Liu T."/>
            <person name="Pan Y."/>
            <person name="Xia L."/>
            <person name="Li J."/>
            <person name="Zhao F."/>
            <person name="Cao W."/>
        </authorList>
    </citation>
    <scope>NUCLEOTIDE SEQUENCE</scope>
    <source>
        <strain evidence="1">Rsan-2018</strain>
        <tissue evidence="1">Larvae</tissue>
    </source>
</reference>
<protein>
    <submittedName>
        <fullName evidence="1">Uncharacterized protein</fullName>
    </submittedName>
</protein>
<comment type="caution">
    <text evidence="1">The sequence shown here is derived from an EMBL/GenBank/DDBJ whole genome shotgun (WGS) entry which is preliminary data.</text>
</comment>
<proteinExistence type="predicted"/>
<accession>A0A9D4QHN3</accession>
<dbReference type="AlphaFoldDB" id="A0A9D4QHN3"/>
<reference evidence="1" key="1">
    <citation type="journal article" date="2020" name="Cell">
        <title>Large-Scale Comparative Analyses of Tick Genomes Elucidate Their Genetic Diversity and Vector Capacities.</title>
        <authorList>
            <consortium name="Tick Genome and Microbiome Consortium (TIGMIC)"/>
            <person name="Jia N."/>
            <person name="Wang J."/>
            <person name="Shi W."/>
            <person name="Du L."/>
            <person name="Sun Y."/>
            <person name="Zhan W."/>
            <person name="Jiang J.F."/>
            <person name="Wang Q."/>
            <person name="Zhang B."/>
            <person name="Ji P."/>
            <person name="Bell-Sakyi L."/>
            <person name="Cui X.M."/>
            <person name="Yuan T.T."/>
            <person name="Jiang B.G."/>
            <person name="Yang W.F."/>
            <person name="Lam T.T."/>
            <person name="Chang Q.C."/>
            <person name="Ding S.J."/>
            <person name="Wang X.J."/>
            <person name="Zhu J.G."/>
            <person name="Ruan X.D."/>
            <person name="Zhao L."/>
            <person name="Wei J.T."/>
            <person name="Ye R.Z."/>
            <person name="Que T.C."/>
            <person name="Du C.H."/>
            <person name="Zhou Y.H."/>
            <person name="Cheng J.X."/>
            <person name="Dai P.F."/>
            <person name="Guo W.B."/>
            <person name="Han X.H."/>
            <person name="Huang E.J."/>
            <person name="Li L.F."/>
            <person name="Wei W."/>
            <person name="Gao Y.C."/>
            <person name="Liu J.Z."/>
            <person name="Shao H.Z."/>
            <person name="Wang X."/>
            <person name="Wang C.C."/>
            <person name="Yang T.C."/>
            <person name="Huo Q.B."/>
            <person name="Li W."/>
            <person name="Chen H.Y."/>
            <person name="Chen S.E."/>
            <person name="Zhou L.G."/>
            <person name="Ni X.B."/>
            <person name="Tian J.H."/>
            <person name="Sheng Y."/>
            <person name="Liu T."/>
            <person name="Pan Y.S."/>
            <person name="Xia L.Y."/>
            <person name="Li J."/>
            <person name="Zhao F."/>
            <person name="Cao W.C."/>
        </authorList>
    </citation>
    <scope>NUCLEOTIDE SEQUENCE</scope>
    <source>
        <strain evidence="1">Rsan-2018</strain>
    </source>
</reference>
<organism evidence="1 2">
    <name type="scientific">Rhipicephalus sanguineus</name>
    <name type="common">Brown dog tick</name>
    <name type="synonym">Ixodes sanguineus</name>
    <dbReference type="NCBI Taxonomy" id="34632"/>
    <lineage>
        <taxon>Eukaryota</taxon>
        <taxon>Metazoa</taxon>
        <taxon>Ecdysozoa</taxon>
        <taxon>Arthropoda</taxon>
        <taxon>Chelicerata</taxon>
        <taxon>Arachnida</taxon>
        <taxon>Acari</taxon>
        <taxon>Parasitiformes</taxon>
        <taxon>Ixodida</taxon>
        <taxon>Ixodoidea</taxon>
        <taxon>Ixodidae</taxon>
        <taxon>Rhipicephalinae</taxon>
        <taxon>Rhipicephalus</taxon>
        <taxon>Rhipicephalus</taxon>
    </lineage>
</organism>
<sequence length="160" mass="17994">MAKFCVRKPLRSHLLCASTNFRPQIRPGLAYKSVCREAKKADKTVVSEWLAKLRSLISWLTPTTRANCFAKCGFFRSPEEVPSEPEEPIQGWERLDAGCTADDFFTADDNLATCGAHTVEDIVEEATCEVPIPAMMAMTQMRATAKNHHRLLKRCMRSTT</sequence>
<dbReference type="Proteomes" id="UP000821837">
    <property type="component" value="Chromosome 1"/>
</dbReference>
<evidence type="ECO:0000313" key="2">
    <source>
        <dbReference type="Proteomes" id="UP000821837"/>
    </source>
</evidence>
<name>A0A9D4QHN3_RHISA</name>
<evidence type="ECO:0000313" key="1">
    <source>
        <dbReference type="EMBL" id="KAH7982387.1"/>
    </source>
</evidence>
<keyword evidence="2" id="KW-1185">Reference proteome</keyword>